<reference evidence="11 12" key="1">
    <citation type="submission" date="2020-09" db="EMBL/GenBank/DDBJ databases">
        <title>Novel species of Mucilaginibacter isolated from a glacier on the Tibetan Plateau.</title>
        <authorList>
            <person name="Liu Q."/>
            <person name="Xin Y.-H."/>
        </authorList>
    </citation>
    <scope>NUCLEOTIDE SEQUENCE [LARGE SCALE GENOMIC DNA]</scope>
    <source>
        <strain evidence="11 12">ZT4R22</strain>
    </source>
</reference>
<evidence type="ECO:0000256" key="7">
    <source>
        <dbReference type="SAM" id="Phobius"/>
    </source>
</evidence>
<proteinExistence type="predicted"/>
<dbReference type="PROSITE" id="PS50110">
    <property type="entry name" value="RESPONSE_REGULATORY"/>
    <property type="match status" value="1"/>
</dbReference>
<keyword evidence="4" id="KW-0805">Transcription regulation</keyword>
<gene>
    <name evidence="11" type="ORF">IDJ77_02635</name>
</gene>
<keyword evidence="3 6" id="KW-0597">Phosphoprotein</keyword>
<keyword evidence="7" id="KW-1133">Transmembrane helix</keyword>
<dbReference type="SMART" id="SM00448">
    <property type="entry name" value="REC"/>
    <property type="match status" value="1"/>
</dbReference>
<keyword evidence="7" id="KW-0812">Transmembrane</keyword>
<dbReference type="SMART" id="SM00388">
    <property type="entry name" value="HisKA"/>
    <property type="match status" value="1"/>
</dbReference>
<dbReference type="CDD" id="cd00082">
    <property type="entry name" value="HisKA"/>
    <property type="match status" value="1"/>
</dbReference>
<keyword evidence="12" id="KW-1185">Reference proteome</keyword>
<evidence type="ECO:0000259" key="10">
    <source>
        <dbReference type="PROSITE" id="PS50110"/>
    </source>
</evidence>
<evidence type="ECO:0000256" key="5">
    <source>
        <dbReference type="ARBA" id="ARBA00023163"/>
    </source>
</evidence>
<dbReference type="CDD" id="cd00146">
    <property type="entry name" value="PKD"/>
    <property type="match status" value="1"/>
</dbReference>
<dbReference type="Pfam" id="PF07494">
    <property type="entry name" value="Reg_prop"/>
    <property type="match status" value="3"/>
</dbReference>
<dbReference type="SUPFAM" id="SSF52172">
    <property type="entry name" value="CheY-like"/>
    <property type="match status" value="1"/>
</dbReference>
<dbReference type="Gene3D" id="2.130.10.10">
    <property type="entry name" value="YVTN repeat-like/Quinoprotein amine dehydrogenase"/>
    <property type="match status" value="2"/>
</dbReference>
<dbReference type="SUPFAM" id="SSF46689">
    <property type="entry name" value="Homeodomain-like"/>
    <property type="match status" value="1"/>
</dbReference>
<dbReference type="InterPro" id="IPR013783">
    <property type="entry name" value="Ig-like_fold"/>
</dbReference>
<dbReference type="InterPro" id="IPR003594">
    <property type="entry name" value="HATPase_dom"/>
</dbReference>
<feature type="transmembrane region" description="Helical" evidence="7">
    <location>
        <begin position="787"/>
        <end position="809"/>
    </location>
</feature>
<dbReference type="EMBL" id="JACWMY010000001">
    <property type="protein sequence ID" value="MBD1362695.1"/>
    <property type="molecule type" value="Genomic_DNA"/>
</dbReference>
<organism evidence="11 12">
    <name type="scientific">Mucilaginibacter pankratovii</name>
    <dbReference type="NCBI Taxonomy" id="2772110"/>
    <lineage>
        <taxon>Bacteria</taxon>
        <taxon>Pseudomonadati</taxon>
        <taxon>Bacteroidota</taxon>
        <taxon>Sphingobacteriia</taxon>
        <taxon>Sphingobacteriales</taxon>
        <taxon>Sphingobacteriaceae</taxon>
        <taxon>Mucilaginibacter</taxon>
    </lineage>
</organism>
<dbReference type="SMART" id="SM00342">
    <property type="entry name" value="HTH_ARAC"/>
    <property type="match status" value="1"/>
</dbReference>
<dbReference type="InterPro" id="IPR018060">
    <property type="entry name" value="HTH_AraC"/>
</dbReference>
<dbReference type="Gene3D" id="1.10.10.60">
    <property type="entry name" value="Homeodomain-like"/>
    <property type="match status" value="1"/>
</dbReference>
<accession>A0ABR7WK45</accession>
<dbReference type="Gene3D" id="2.60.40.10">
    <property type="entry name" value="Immunoglobulins"/>
    <property type="match status" value="1"/>
</dbReference>
<dbReference type="InterPro" id="IPR003661">
    <property type="entry name" value="HisK_dim/P_dom"/>
</dbReference>
<sequence length="1379" mass="156342">MKTTVIKLPYFHIVCWKQLSICFSIFLLLLTSLTVSAAPFIEQLGSKDGLSNNEVRCIFQDSRGFMWFGTYDGLNRYDGYDFKVFRNNPKDPGSIIHSFINAIAEDSKHAMWIGTRQGVSVLDPITLKFTKVFSFQPGIRISQKLTSFVTSIKTDKTGDIFVATQNNGLVIFDHSSKDPGMEIPFFGPGGNHWNYSVSTLFFFDEQLFLLIEGKGLCIYDRHNKRLLLLNSKLKKASCIYGENNMLWIGTNAGLYRYNIGLNSFEPALTETDGGLSSGRITCLKAMPGDKLWIGTDGGGISILNKKTGRVTYLTGGFRRHALSSNAVYSIFLDNENRKWIGTLRGGINIIDDVKNRFQNIVQDPTLSNSLINNFVKSLYEDTKDRIWIGTDGGGLSIWDRKNEKYENYVYKKNQYGSLSSNFITSIKQDYTGKIWVATYSSGIDLFQPKTKTFKTYVGLDEQGKANHKFFWLLFEDHFKNLWASGLQDGLFLYDRANDQFRLFDPSVKNILAFHEDLNGQLWAGTFDGLFRLDIKNKKHLYYAIGKPVRAIHEDKKQQFWIGTEAGLMLFNKNRKAVVKQFTTDDGLSSNNVLGIEEEKGGDLWLSTFNGLSKFNSKSGKFTNFTQSDGLQNKEFNFNASLTLRSGEMAFGGINGLSIFLPEKILPLKNKPNLVATAINLNNHSINDQANYISAITDQQISEITVPYNQASLSVKFAAIEFTAQERINYRYVMKGWDRGWNNSGQNRNAVYTRLNPGTYTLLINCTNAEGQWISKTISLRVIVLPPWYLTWWAIAFYIGILICCVYWFLNYRFRETRLRYEIKIAKANADNQQKLQEKERELNERRVEFFTGISHEFRTPLSLIINPIKDILTRNGNENRNDLSLVYRNARRLLSLVDQLLLFRKAEAGAENICVTPLNIGMVCQEVFLCFVQQAKAADLTFELTVPEEEVIIYGEREKIEIILFNLISNAIKYSPHGKIVKVQLHSNQDDVLIKVIDNGNGIPTTIGDKIFNKFYRSRDAGHPVKAGFGIGLYLAKQFTGDHFGTLTYESAPGSGTTFLLKLKKGIAHYPENAVSLIADSSSEILSELSDQPLVLNDNLGVNVKTEEFLGMDIFSDKKSVLIIDDDLDIRKYIKSILESQYIIFEAEDGNSGLLLAREKNPSLIICDVMMPGMNGLELCSLIKKDPSMNFIPMILLTASSSPEGKIKGLESGADDYISKPFESDVLTARVANLLLIRSNLQNYFYNAITLKSAEINISDEYKQFLEKCITIVESHMTDSNFNTQMLAAELGVSRSNLFRKVKSLSGHNINGFIRFIRLRKAAELLIQTELNVNEVALGTGFNEIKYFRTQFHKLFKTNPSDFAKQNRRIFKKKYNVID</sequence>
<evidence type="ECO:0000259" key="8">
    <source>
        <dbReference type="PROSITE" id="PS01124"/>
    </source>
</evidence>
<dbReference type="SUPFAM" id="SSF63829">
    <property type="entry name" value="Calcium-dependent phosphotriesterase"/>
    <property type="match status" value="2"/>
</dbReference>
<evidence type="ECO:0000313" key="12">
    <source>
        <dbReference type="Proteomes" id="UP000606600"/>
    </source>
</evidence>
<keyword evidence="5" id="KW-0804">Transcription</keyword>
<protein>
    <recommendedName>
        <fullName evidence="2">histidine kinase</fullName>
        <ecNumber evidence="2">2.7.13.3</ecNumber>
    </recommendedName>
</protein>
<evidence type="ECO:0000256" key="3">
    <source>
        <dbReference type="ARBA" id="ARBA00022553"/>
    </source>
</evidence>
<dbReference type="PRINTS" id="PR00344">
    <property type="entry name" value="BCTRLSENSOR"/>
</dbReference>
<evidence type="ECO:0000313" key="11">
    <source>
        <dbReference type="EMBL" id="MBD1362695.1"/>
    </source>
</evidence>
<dbReference type="PROSITE" id="PS50109">
    <property type="entry name" value="HIS_KIN"/>
    <property type="match status" value="1"/>
</dbReference>
<dbReference type="PROSITE" id="PS01124">
    <property type="entry name" value="HTH_ARAC_FAMILY_2"/>
    <property type="match status" value="1"/>
</dbReference>
<evidence type="ECO:0000256" key="4">
    <source>
        <dbReference type="ARBA" id="ARBA00023015"/>
    </source>
</evidence>
<feature type="domain" description="HTH araC/xylS-type" evidence="8">
    <location>
        <begin position="1267"/>
        <end position="1366"/>
    </location>
</feature>
<dbReference type="Gene3D" id="3.40.50.2300">
    <property type="match status" value="1"/>
</dbReference>
<dbReference type="Gene3D" id="3.30.565.10">
    <property type="entry name" value="Histidine kinase-like ATPase, C-terminal domain"/>
    <property type="match status" value="1"/>
</dbReference>
<dbReference type="SUPFAM" id="SSF69322">
    <property type="entry name" value="Tricorn protease domain 2"/>
    <property type="match status" value="1"/>
</dbReference>
<evidence type="ECO:0000256" key="1">
    <source>
        <dbReference type="ARBA" id="ARBA00000085"/>
    </source>
</evidence>
<dbReference type="SUPFAM" id="SSF47384">
    <property type="entry name" value="Homodimeric domain of signal transducing histidine kinase"/>
    <property type="match status" value="1"/>
</dbReference>
<feature type="domain" description="Response regulatory" evidence="10">
    <location>
        <begin position="1120"/>
        <end position="1235"/>
    </location>
</feature>
<dbReference type="InterPro" id="IPR005467">
    <property type="entry name" value="His_kinase_dom"/>
</dbReference>
<comment type="catalytic activity">
    <reaction evidence="1">
        <text>ATP + protein L-histidine = ADP + protein N-phospho-L-histidine.</text>
        <dbReference type="EC" id="2.7.13.3"/>
    </reaction>
</comment>
<dbReference type="InterPro" id="IPR004358">
    <property type="entry name" value="Sig_transdc_His_kin-like_C"/>
</dbReference>
<evidence type="ECO:0000256" key="2">
    <source>
        <dbReference type="ARBA" id="ARBA00012438"/>
    </source>
</evidence>
<dbReference type="SUPFAM" id="SSF55874">
    <property type="entry name" value="ATPase domain of HSP90 chaperone/DNA topoisomerase II/histidine kinase"/>
    <property type="match status" value="1"/>
</dbReference>
<dbReference type="Pfam" id="PF00072">
    <property type="entry name" value="Response_reg"/>
    <property type="match status" value="1"/>
</dbReference>
<dbReference type="EC" id="2.7.13.3" evidence="2"/>
<dbReference type="CDD" id="cd17574">
    <property type="entry name" value="REC_OmpR"/>
    <property type="match status" value="1"/>
</dbReference>
<feature type="modified residue" description="4-aspartylphosphate" evidence="6">
    <location>
        <position position="1168"/>
    </location>
</feature>
<dbReference type="Pfam" id="PF07495">
    <property type="entry name" value="Y_Y_Y"/>
    <property type="match status" value="1"/>
</dbReference>
<dbReference type="InterPro" id="IPR011006">
    <property type="entry name" value="CheY-like_superfamily"/>
</dbReference>
<dbReference type="Pfam" id="PF12833">
    <property type="entry name" value="HTH_18"/>
    <property type="match status" value="1"/>
</dbReference>
<dbReference type="InterPro" id="IPR015943">
    <property type="entry name" value="WD40/YVTN_repeat-like_dom_sf"/>
</dbReference>
<dbReference type="SMART" id="SM00387">
    <property type="entry name" value="HATPase_c"/>
    <property type="match status" value="1"/>
</dbReference>
<dbReference type="InterPro" id="IPR035986">
    <property type="entry name" value="PKD_dom_sf"/>
</dbReference>
<dbReference type="Gene3D" id="1.10.287.130">
    <property type="match status" value="1"/>
</dbReference>
<dbReference type="InterPro" id="IPR009057">
    <property type="entry name" value="Homeodomain-like_sf"/>
</dbReference>
<dbReference type="RefSeq" id="WP_191187363.1">
    <property type="nucleotide sequence ID" value="NZ_JACWMY010000001.1"/>
</dbReference>
<comment type="caution">
    <text evidence="11">The sequence shown here is derived from an EMBL/GenBank/DDBJ whole genome shotgun (WGS) entry which is preliminary data.</text>
</comment>
<dbReference type="SUPFAM" id="SSF49299">
    <property type="entry name" value="PKD domain"/>
    <property type="match status" value="1"/>
</dbReference>
<dbReference type="Proteomes" id="UP000606600">
    <property type="component" value="Unassembled WGS sequence"/>
</dbReference>
<dbReference type="InterPro" id="IPR036097">
    <property type="entry name" value="HisK_dim/P_sf"/>
</dbReference>
<dbReference type="PANTHER" id="PTHR43547">
    <property type="entry name" value="TWO-COMPONENT HISTIDINE KINASE"/>
    <property type="match status" value="1"/>
</dbReference>
<feature type="domain" description="Histidine kinase" evidence="9">
    <location>
        <begin position="852"/>
        <end position="1067"/>
    </location>
</feature>
<dbReference type="InterPro" id="IPR001789">
    <property type="entry name" value="Sig_transdc_resp-reg_receiver"/>
</dbReference>
<dbReference type="Pfam" id="PF00512">
    <property type="entry name" value="HisKA"/>
    <property type="match status" value="1"/>
</dbReference>
<evidence type="ECO:0000256" key="6">
    <source>
        <dbReference type="PROSITE-ProRule" id="PRU00169"/>
    </source>
</evidence>
<dbReference type="InterPro" id="IPR011123">
    <property type="entry name" value="Y_Y_Y"/>
</dbReference>
<dbReference type="PANTHER" id="PTHR43547:SF2">
    <property type="entry name" value="HYBRID SIGNAL TRANSDUCTION HISTIDINE KINASE C"/>
    <property type="match status" value="1"/>
</dbReference>
<keyword evidence="7" id="KW-0472">Membrane</keyword>
<evidence type="ECO:0000259" key="9">
    <source>
        <dbReference type="PROSITE" id="PS50109"/>
    </source>
</evidence>
<name>A0ABR7WK45_9SPHI</name>
<dbReference type="CDD" id="cd00075">
    <property type="entry name" value="HATPase"/>
    <property type="match status" value="1"/>
</dbReference>
<dbReference type="InterPro" id="IPR036890">
    <property type="entry name" value="HATPase_C_sf"/>
</dbReference>
<dbReference type="Pfam" id="PF02518">
    <property type="entry name" value="HATPase_c"/>
    <property type="match status" value="1"/>
</dbReference>
<dbReference type="InterPro" id="IPR011110">
    <property type="entry name" value="Reg_prop"/>
</dbReference>